<dbReference type="InterPro" id="IPR009061">
    <property type="entry name" value="DNA-bd_dom_put_sf"/>
</dbReference>
<dbReference type="SMART" id="SM00422">
    <property type="entry name" value="HTH_MERR"/>
    <property type="match status" value="1"/>
</dbReference>
<dbReference type="InterPro" id="IPR015358">
    <property type="entry name" value="Tscrpt_reg_MerR_DNA-bd"/>
</dbReference>
<reference evidence="5 6" key="1">
    <citation type="submission" date="2017-09" db="EMBL/GenBank/DDBJ databases">
        <authorList>
            <person name="Ehlers B."/>
            <person name="Leendertz F.H."/>
        </authorList>
    </citation>
    <scope>NUCLEOTIDE SEQUENCE [LARGE SCALE GENOMIC DNA]</scope>
    <source>
        <strain evidence="5 6">USBA 140</strain>
    </source>
</reference>
<dbReference type="Proteomes" id="UP000219621">
    <property type="component" value="Unassembled WGS sequence"/>
</dbReference>
<dbReference type="CDD" id="cd04785">
    <property type="entry name" value="HTH_CadR-PbrR-like"/>
    <property type="match status" value="1"/>
</dbReference>
<dbReference type="OrthoDB" id="9802944at2"/>
<evidence type="ECO:0000313" key="6">
    <source>
        <dbReference type="Proteomes" id="UP000219621"/>
    </source>
</evidence>
<dbReference type="AlphaFoldDB" id="A0A286GVE8"/>
<keyword evidence="6" id="KW-1185">Reference proteome</keyword>
<keyword evidence="3" id="KW-0804">Transcription</keyword>
<sequence>MAAKGMTIGRLARESGCKVPTIRYYEQIGLMPEPARTEGNQRVYAQRHADRLAFIRHGRDLGFTLDDIRDLLRLSEHPEAPCDQADAIARRHLDGVRQRIARLRLLESELERMAGHCAGSSVAQCRVIEILADHDKCLHDRHAAPD</sequence>
<feature type="domain" description="HTH merR-type" evidence="4">
    <location>
        <begin position="5"/>
        <end position="74"/>
    </location>
</feature>
<dbReference type="PROSITE" id="PS50937">
    <property type="entry name" value="HTH_MERR_2"/>
    <property type="match status" value="1"/>
</dbReference>
<organism evidence="5 6">
    <name type="scientific">Caenispirillum bisanense</name>
    <dbReference type="NCBI Taxonomy" id="414052"/>
    <lineage>
        <taxon>Bacteria</taxon>
        <taxon>Pseudomonadati</taxon>
        <taxon>Pseudomonadota</taxon>
        <taxon>Alphaproteobacteria</taxon>
        <taxon>Rhodospirillales</taxon>
        <taxon>Novispirillaceae</taxon>
        <taxon>Caenispirillum</taxon>
    </lineage>
</organism>
<evidence type="ECO:0000313" key="5">
    <source>
        <dbReference type="EMBL" id="SOD99515.1"/>
    </source>
</evidence>
<gene>
    <name evidence="5" type="ORF">SAMN05421508_10941</name>
</gene>
<dbReference type="Pfam" id="PF00376">
    <property type="entry name" value="MerR"/>
    <property type="match status" value="1"/>
</dbReference>
<name>A0A286GVE8_9PROT</name>
<keyword evidence="1" id="KW-0805">Transcription regulation</keyword>
<dbReference type="RefSeq" id="WP_097280711.1">
    <property type="nucleotide sequence ID" value="NZ_OCNJ01000009.1"/>
</dbReference>
<keyword evidence="2 5" id="KW-0238">DNA-binding</keyword>
<dbReference type="PANTHER" id="PTHR30204:SF92">
    <property type="entry name" value="HTH-TYPE TRANSCRIPTIONAL REGULATOR ZNTR"/>
    <property type="match status" value="1"/>
</dbReference>
<dbReference type="PANTHER" id="PTHR30204">
    <property type="entry name" value="REDOX-CYCLING DRUG-SENSING TRANSCRIPTIONAL ACTIVATOR SOXR"/>
    <property type="match status" value="1"/>
</dbReference>
<protein>
    <submittedName>
        <fullName evidence="5">DNA-binding transcriptional regulator, MerR family</fullName>
    </submittedName>
</protein>
<dbReference type="PROSITE" id="PS00552">
    <property type="entry name" value="HTH_MERR_1"/>
    <property type="match status" value="1"/>
</dbReference>
<evidence type="ECO:0000259" key="4">
    <source>
        <dbReference type="PROSITE" id="PS50937"/>
    </source>
</evidence>
<accession>A0A286GVE8</accession>
<dbReference type="SUPFAM" id="SSF46955">
    <property type="entry name" value="Putative DNA-binding domain"/>
    <property type="match status" value="1"/>
</dbReference>
<dbReference type="Gene3D" id="1.10.1660.10">
    <property type="match status" value="1"/>
</dbReference>
<evidence type="ECO:0000256" key="1">
    <source>
        <dbReference type="ARBA" id="ARBA00023015"/>
    </source>
</evidence>
<dbReference type="GO" id="GO:0003677">
    <property type="term" value="F:DNA binding"/>
    <property type="evidence" value="ECO:0007669"/>
    <property type="project" value="UniProtKB-KW"/>
</dbReference>
<dbReference type="Pfam" id="PF09278">
    <property type="entry name" value="MerR-DNA-bind"/>
    <property type="match status" value="1"/>
</dbReference>
<dbReference type="EMBL" id="OCNJ01000009">
    <property type="protein sequence ID" value="SOD99515.1"/>
    <property type="molecule type" value="Genomic_DNA"/>
</dbReference>
<dbReference type="InterPro" id="IPR000551">
    <property type="entry name" value="MerR-type_HTH_dom"/>
</dbReference>
<proteinExistence type="predicted"/>
<dbReference type="GO" id="GO:0003700">
    <property type="term" value="F:DNA-binding transcription factor activity"/>
    <property type="evidence" value="ECO:0007669"/>
    <property type="project" value="InterPro"/>
</dbReference>
<dbReference type="InterPro" id="IPR047057">
    <property type="entry name" value="MerR_fam"/>
</dbReference>
<evidence type="ECO:0000256" key="3">
    <source>
        <dbReference type="ARBA" id="ARBA00023163"/>
    </source>
</evidence>
<evidence type="ECO:0000256" key="2">
    <source>
        <dbReference type="ARBA" id="ARBA00023125"/>
    </source>
</evidence>
<dbReference type="PRINTS" id="PR00040">
    <property type="entry name" value="HTHMERR"/>
</dbReference>